<comment type="caution">
    <text evidence="2">The sequence shown here is derived from an EMBL/GenBank/DDBJ whole genome shotgun (WGS) entry which is preliminary data.</text>
</comment>
<evidence type="ECO:0000313" key="3">
    <source>
        <dbReference type="Proteomes" id="UP000324222"/>
    </source>
</evidence>
<feature type="region of interest" description="Disordered" evidence="1">
    <location>
        <begin position="43"/>
        <end position="66"/>
    </location>
</feature>
<evidence type="ECO:0000313" key="2">
    <source>
        <dbReference type="EMBL" id="MPC18863.1"/>
    </source>
</evidence>
<keyword evidence="3" id="KW-1185">Reference proteome</keyword>
<dbReference type="AlphaFoldDB" id="A0A5B7DC46"/>
<organism evidence="2 3">
    <name type="scientific">Portunus trituberculatus</name>
    <name type="common">Swimming crab</name>
    <name type="synonym">Neptunus trituberculatus</name>
    <dbReference type="NCBI Taxonomy" id="210409"/>
    <lineage>
        <taxon>Eukaryota</taxon>
        <taxon>Metazoa</taxon>
        <taxon>Ecdysozoa</taxon>
        <taxon>Arthropoda</taxon>
        <taxon>Crustacea</taxon>
        <taxon>Multicrustacea</taxon>
        <taxon>Malacostraca</taxon>
        <taxon>Eumalacostraca</taxon>
        <taxon>Eucarida</taxon>
        <taxon>Decapoda</taxon>
        <taxon>Pleocyemata</taxon>
        <taxon>Brachyura</taxon>
        <taxon>Eubrachyura</taxon>
        <taxon>Portunoidea</taxon>
        <taxon>Portunidae</taxon>
        <taxon>Portuninae</taxon>
        <taxon>Portunus</taxon>
    </lineage>
</organism>
<sequence length="66" mass="6854">MVVVVSGQVGLVEVNRWVDLSGAGLYYRVQPCSSAAWARVGLGGGERKGGDGRGQRRGTSGEVTGF</sequence>
<accession>A0A5B7DC46</accession>
<proteinExistence type="predicted"/>
<dbReference type="Proteomes" id="UP000324222">
    <property type="component" value="Unassembled WGS sequence"/>
</dbReference>
<name>A0A5B7DC46_PORTR</name>
<feature type="compositionally biased region" description="Basic and acidic residues" evidence="1">
    <location>
        <begin position="45"/>
        <end position="54"/>
    </location>
</feature>
<feature type="compositionally biased region" description="Low complexity" evidence="1">
    <location>
        <begin position="57"/>
        <end position="66"/>
    </location>
</feature>
<evidence type="ECO:0000256" key="1">
    <source>
        <dbReference type="SAM" id="MobiDB-lite"/>
    </source>
</evidence>
<protein>
    <submittedName>
        <fullName evidence="2">Uncharacterized protein</fullName>
    </submittedName>
</protein>
<reference evidence="2 3" key="1">
    <citation type="submission" date="2019-05" db="EMBL/GenBank/DDBJ databases">
        <title>Another draft genome of Portunus trituberculatus and its Hox gene families provides insights of decapod evolution.</title>
        <authorList>
            <person name="Jeong J.-H."/>
            <person name="Song I."/>
            <person name="Kim S."/>
            <person name="Choi T."/>
            <person name="Kim D."/>
            <person name="Ryu S."/>
            <person name="Kim W."/>
        </authorList>
    </citation>
    <scope>NUCLEOTIDE SEQUENCE [LARGE SCALE GENOMIC DNA]</scope>
    <source>
        <tissue evidence="2">Muscle</tissue>
    </source>
</reference>
<dbReference type="EMBL" id="VSRR010000717">
    <property type="protein sequence ID" value="MPC18863.1"/>
    <property type="molecule type" value="Genomic_DNA"/>
</dbReference>
<gene>
    <name evidence="2" type="ORF">E2C01_011757</name>
</gene>